<dbReference type="EMBL" id="CP094970">
    <property type="protein sequence ID" value="UYM06851.1"/>
    <property type="molecule type" value="Genomic_DNA"/>
</dbReference>
<dbReference type="RefSeq" id="WP_271635774.1">
    <property type="nucleotide sequence ID" value="NZ_CP094970.1"/>
</dbReference>
<dbReference type="SUPFAM" id="SSF158791">
    <property type="entry name" value="MgtE N-terminal domain-like"/>
    <property type="match status" value="1"/>
</dbReference>
<organism evidence="1 2">
    <name type="scientific">Solicola gregarius</name>
    <dbReference type="NCBI Taxonomy" id="2908642"/>
    <lineage>
        <taxon>Bacteria</taxon>
        <taxon>Bacillati</taxon>
        <taxon>Actinomycetota</taxon>
        <taxon>Actinomycetes</taxon>
        <taxon>Propionibacteriales</taxon>
        <taxon>Nocardioidaceae</taxon>
        <taxon>Solicola</taxon>
    </lineage>
</organism>
<dbReference type="KEGG" id="sgrg:L0C25_07180"/>
<proteinExistence type="predicted"/>
<dbReference type="Proteomes" id="UP001164390">
    <property type="component" value="Chromosome"/>
</dbReference>
<evidence type="ECO:0000313" key="1">
    <source>
        <dbReference type="EMBL" id="UYM06851.1"/>
    </source>
</evidence>
<sequence>MPDVLPATTVEVARTARLMRVDADALEYLARFDASEIRSLRLAVHTRIRADNAHRFKRLAMLGGLLPRKMTAVLAQRSMSPRLAAGVVEALPPEQAADVAGRMAPAYLAKTCEYLPAGVATPIVVHLSDEKLLAVCDVMVEQEARSAMAEMIESLSDEQLVTFMERIDDPGTLLDISAVVTADGQLERVATLVPDDLLSRIIRHAVDSVAHWDLALALLALLPASERKRLLAVVAASGRPPEA</sequence>
<dbReference type="AlphaFoldDB" id="A0AA46YMV1"/>
<accession>A0AA46YMV1</accession>
<evidence type="ECO:0000313" key="2">
    <source>
        <dbReference type="Proteomes" id="UP001164390"/>
    </source>
</evidence>
<gene>
    <name evidence="1" type="ORF">L0C25_07180</name>
</gene>
<reference evidence="1" key="1">
    <citation type="submission" date="2022-01" db="EMBL/GenBank/DDBJ databases">
        <title>Nocardioidaceae gen. sp. A5X3R13.</title>
        <authorList>
            <person name="Lopez Marin M.A."/>
            <person name="Uhlik O."/>
        </authorList>
    </citation>
    <scope>NUCLEOTIDE SEQUENCE</scope>
    <source>
        <strain evidence="1">A5X3R13</strain>
    </source>
</reference>
<keyword evidence="2" id="KW-1185">Reference proteome</keyword>
<evidence type="ECO:0008006" key="3">
    <source>
        <dbReference type="Google" id="ProtNLM"/>
    </source>
</evidence>
<protein>
    <recommendedName>
        <fullName evidence="3">Magnesium transporter MgtE intracellular domain-containing protein</fullName>
    </recommendedName>
</protein>
<name>A0AA46YMV1_9ACTN</name>